<feature type="region of interest" description="Disordered" evidence="1">
    <location>
        <begin position="1013"/>
        <end position="1033"/>
    </location>
</feature>
<comment type="caution">
    <text evidence="2">The sequence shown here is derived from an EMBL/GenBank/DDBJ whole genome shotgun (WGS) entry which is preliminary data.</text>
</comment>
<sequence>MDSSYSGLVRKERWLHIVPVLFTICRNVAFPKVNVFCSVSKDMVFGQPTVTGIPRLDMLAEWSFPQKLRRRTSMFRLDGALAVRGYLNEIPPLPANIDDIETRITDAIQTVTPDKLTRVWNEFEYRVDVVRAARRRHIEHLCRYVQSMSRQSQCSRVLKAPSRLEGFTRRFHTLSSIHATNTSLAVVPQSPVFVHAKLRSRTLARRPPSKTAGLWVAAGRGASQSHENILAASPDPSKTSSRGGGGGAVTQARCRAARQPDGRCPLFTGFPERGGEKKGGGVHCHSAVQQRHLLDVCFDAIVPKTIDINEETERRASAKQGRVVGWSLALCSNAGSRVLLISMASNYSNVRYCFETSCRAQISGTLREAILTTECTEYMRINSFIASMRKALNWCAVLPSIMCRYETFSGSRTILRYNNGLMHVCTRMFVPKDDLVPECSYLKMTLYPNCNSRRIEYKQPFASARRALWAGDTEQIVLTRMFHPTPLYFMYRLGSDISGEHSCAVFTLNQKSEMAEETDTETFPTAHVLQKIFEGEETNRRAGKYHCLHELLHSYCLHHDVCVPFSCRTRNVTSLTTLPEATIAADRSVVVRRDCRRVSVFWDDHKRDVFQYTAASCISRHSCNETCVGRGSEGYISPQLACSLASAAPACATVVTSVNLRTEGQEARERYGRHEHARLAPRRPYAQGVQCFRRDPVPSGVYLEWGVNPGRGSALRETGFPAGARKVPIIPGHDMKRDPRMERRWNSRAGETGVPREDPLASGIVQRMRTRRVSSPDRRGVEWTHSPAWTSIIGQPQSSRSECEGRNSPHSWLGHVARYLPASRRNDVRVWPPDRSAIIAAHALWQHSSRHFAFLPAAYTCHSTLRRGTTFPSIVANFTGRMSLSAPITIDAEGLVNKRALSPEAKGQRPCSRSSAVNEHTRRTSPPSLLQPSSKQSGRVRGVGNSFDTHGPRMSVELCLHEAEEYPEGGTCSRASGKSEVTKSRSNTNACELRLPLEHSLSGHTLDAFGPIGNYQRQADPITSSQVKRENGR</sequence>
<evidence type="ECO:0000313" key="3">
    <source>
        <dbReference type="Proteomes" id="UP001159363"/>
    </source>
</evidence>
<organism evidence="2 3">
    <name type="scientific">Dryococelus australis</name>
    <dbReference type="NCBI Taxonomy" id="614101"/>
    <lineage>
        <taxon>Eukaryota</taxon>
        <taxon>Metazoa</taxon>
        <taxon>Ecdysozoa</taxon>
        <taxon>Arthropoda</taxon>
        <taxon>Hexapoda</taxon>
        <taxon>Insecta</taxon>
        <taxon>Pterygota</taxon>
        <taxon>Neoptera</taxon>
        <taxon>Polyneoptera</taxon>
        <taxon>Phasmatodea</taxon>
        <taxon>Verophasmatodea</taxon>
        <taxon>Anareolatae</taxon>
        <taxon>Phasmatidae</taxon>
        <taxon>Eurycanthinae</taxon>
        <taxon>Dryococelus</taxon>
    </lineage>
</organism>
<protein>
    <submittedName>
        <fullName evidence="2">Uncharacterized protein</fullName>
    </submittedName>
</protein>
<proteinExistence type="predicted"/>
<feature type="compositionally biased region" description="Low complexity" evidence="1">
    <location>
        <begin position="925"/>
        <end position="937"/>
    </location>
</feature>
<gene>
    <name evidence="2" type="ORF">PR048_033543</name>
</gene>
<name>A0ABQ9G0J9_9NEOP</name>
<dbReference type="EMBL" id="JARBHB010000017">
    <property type="protein sequence ID" value="KAJ8866019.1"/>
    <property type="molecule type" value="Genomic_DNA"/>
</dbReference>
<reference evidence="2 3" key="1">
    <citation type="submission" date="2023-02" db="EMBL/GenBank/DDBJ databases">
        <title>LHISI_Scaffold_Assembly.</title>
        <authorList>
            <person name="Stuart O.P."/>
            <person name="Cleave R."/>
            <person name="Magrath M.J.L."/>
            <person name="Mikheyev A.S."/>
        </authorList>
    </citation>
    <scope>NUCLEOTIDE SEQUENCE [LARGE SCALE GENOMIC DNA]</scope>
    <source>
        <strain evidence="2">Daus_M_001</strain>
        <tissue evidence="2">Leg muscle</tissue>
    </source>
</reference>
<feature type="compositionally biased region" description="Polar residues" evidence="1">
    <location>
        <begin position="1015"/>
        <end position="1026"/>
    </location>
</feature>
<keyword evidence="3" id="KW-1185">Reference proteome</keyword>
<dbReference type="Proteomes" id="UP001159363">
    <property type="component" value="Chromosome 16"/>
</dbReference>
<accession>A0ABQ9G0J9</accession>
<feature type="region of interest" description="Disordered" evidence="1">
    <location>
        <begin position="230"/>
        <end position="256"/>
    </location>
</feature>
<evidence type="ECO:0000256" key="1">
    <source>
        <dbReference type="SAM" id="MobiDB-lite"/>
    </source>
</evidence>
<feature type="region of interest" description="Disordered" evidence="1">
    <location>
        <begin position="901"/>
        <end position="948"/>
    </location>
</feature>
<evidence type="ECO:0000313" key="2">
    <source>
        <dbReference type="EMBL" id="KAJ8866019.1"/>
    </source>
</evidence>